<evidence type="ECO:0000256" key="3">
    <source>
        <dbReference type="ARBA" id="ARBA00004822"/>
    </source>
</evidence>
<dbReference type="InterPro" id="IPR008829">
    <property type="entry name" value="SepSecS/SepCysS"/>
</dbReference>
<dbReference type="UniPathway" id="UPA00906">
    <property type="reaction ID" value="UER00898"/>
</dbReference>
<evidence type="ECO:0000256" key="10">
    <source>
        <dbReference type="ARBA" id="ARBA00022898"/>
    </source>
</evidence>
<feature type="binding site" evidence="18">
    <location>
        <position position="94"/>
    </location>
    <ligand>
        <name>substrate</name>
    </ligand>
</feature>
<evidence type="ECO:0000256" key="5">
    <source>
        <dbReference type="ARBA" id="ARBA00012464"/>
    </source>
</evidence>
<dbReference type="Gene3D" id="3.40.640.10">
    <property type="entry name" value="Type I PLP-dependent aspartate aminotransferase-like (Major domain)"/>
    <property type="match status" value="1"/>
</dbReference>
<organism evidence="20 21">
    <name type="scientific">Methanothermococcus okinawensis</name>
    <dbReference type="NCBI Taxonomy" id="155863"/>
    <lineage>
        <taxon>Archaea</taxon>
        <taxon>Methanobacteriati</taxon>
        <taxon>Methanobacteriota</taxon>
        <taxon>Methanomada group</taxon>
        <taxon>Methanococci</taxon>
        <taxon>Methanococcales</taxon>
        <taxon>Methanococcaceae</taxon>
        <taxon>Methanothermococcus</taxon>
    </lineage>
</organism>
<feature type="binding site" evidence="18">
    <location>
        <position position="102"/>
    </location>
    <ligand>
        <name>substrate</name>
    </ligand>
</feature>
<evidence type="ECO:0000256" key="4">
    <source>
        <dbReference type="ARBA" id="ARBA00007037"/>
    </source>
</evidence>
<dbReference type="InterPro" id="IPR019872">
    <property type="entry name" value="Sec-tRNA_Se_transferase"/>
</dbReference>
<feature type="site" description="May act as a substrate filter by repelling compounds with a negatively charged alpha-carboxylate" evidence="19">
    <location>
        <position position="71"/>
    </location>
</feature>
<comment type="pathway">
    <text evidence="3 17">Aminoacyl-tRNA biosynthesis; selenocysteinyl-tRNA(Sec) biosynthesis; selenocysteinyl-tRNA(Sec) from L-seryl-tRNA(Sec) (archaeal/eukaryal route): step 2/2.</text>
</comment>
<dbReference type="SUPFAM" id="SSF53383">
    <property type="entry name" value="PLP-dependent transferases"/>
    <property type="match status" value="1"/>
</dbReference>
<dbReference type="GO" id="GO:0001717">
    <property type="term" value="P:conversion of seryl-tRNAsec to selenocys-tRNAsec"/>
    <property type="evidence" value="ECO:0007669"/>
    <property type="project" value="UniProtKB-UniRule"/>
</dbReference>
<comment type="cofactor">
    <cofactor evidence="1 17 19">
        <name>pyridoxal 5'-phosphate</name>
        <dbReference type="ChEBI" id="CHEBI:597326"/>
    </cofactor>
</comment>
<evidence type="ECO:0000256" key="2">
    <source>
        <dbReference type="ARBA" id="ARBA00002552"/>
    </source>
</evidence>
<evidence type="ECO:0000256" key="15">
    <source>
        <dbReference type="ARBA" id="ARBA00032693"/>
    </source>
</evidence>
<evidence type="ECO:0000256" key="8">
    <source>
        <dbReference type="ARBA" id="ARBA00022679"/>
    </source>
</evidence>
<evidence type="ECO:0000256" key="6">
    <source>
        <dbReference type="ARBA" id="ARBA00021963"/>
    </source>
</evidence>
<sequence>MLRMNISGLIPKNLEDRGLLVLKDNLRYIEDILDHRRIPREGIPEDKIRLLLKFLSLMDTDKDPKVVRVGEREGRCASRIQEELVSGFCHGIGRSGNLIDPQPKAPGASAMYRLTNDILTSFLRNLGLKVYGIGLPVATGLSLSLCLNAARRMYNSNVVIYPYAAHKSPIKGIYLAGFRMRFVETKLYGDKVKVDVEDIEDAIVHEIKEGNNPCVLSTLTFFPPRESDNIEEIARICEEYNIPHIVNGAYALQSRYYIERLRRALKYRVDAVVSSSDKNLLTPIGGGIVYSKDRDFLREVSLSYPGRACATPVVNILVSLLSLGMRGYLELMEEQRRCRDLLEELLNNLAEKTGGKVLNIDNPISLSVTVHLDPVEIAGKLYNLRVTGPRGVRARDKFGTCYLRGYPYDYIVISAPLGVKERDIVAVVEKLENILLSR</sequence>
<evidence type="ECO:0000256" key="17">
    <source>
        <dbReference type="PIRNR" id="PIRNR017689"/>
    </source>
</evidence>
<evidence type="ECO:0000256" key="9">
    <source>
        <dbReference type="ARBA" id="ARBA00022884"/>
    </source>
</evidence>
<evidence type="ECO:0000256" key="7">
    <source>
        <dbReference type="ARBA" id="ARBA00022555"/>
    </source>
</evidence>
<evidence type="ECO:0000313" key="20">
    <source>
        <dbReference type="EMBL" id="HIQ32182.1"/>
    </source>
</evidence>
<keyword evidence="8 17" id="KW-0808">Transferase</keyword>
<evidence type="ECO:0000256" key="13">
    <source>
        <dbReference type="ARBA" id="ARBA00030669"/>
    </source>
</evidence>
<dbReference type="GO" id="GO:0001514">
    <property type="term" value="P:selenocysteine incorporation"/>
    <property type="evidence" value="ECO:0007669"/>
    <property type="project" value="TreeGrafter"/>
</dbReference>
<dbReference type="InterPro" id="IPR015424">
    <property type="entry name" value="PyrdxlP-dep_Trfase"/>
</dbReference>
<dbReference type="PANTHER" id="PTHR12944:SF2">
    <property type="entry name" value="O-PHOSPHOSERYL-TRNA(SEC) SELENIUM TRANSFERASE"/>
    <property type="match status" value="1"/>
</dbReference>
<dbReference type="GO" id="GO:0000049">
    <property type="term" value="F:tRNA binding"/>
    <property type="evidence" value="ECO:0007669"/>
    <property type="project" value="UniProtKB-UniRule"/>
</dbReference>
<comment type="catalytic activity">
    <reaction evidence="16 17">
        <text>O-phospho-L-seryl-tRNA(Sec) + selenophosphate + H2O = L-selenocysteinyl-tRNA(Sec) + 2 phosphate</text>
        <dbReference type="Rhea" id="RHEA:25041"/>
        <dbReference type="Rhea" id="RHEA-COMP:9743"/>
        <dbReference type="Rhea" id="RHEA-COMP:9947"/>
        <dbReference type="ChEBI" id="CHEBI:15377"/>
        <dbReference type="ChEBI" id="CHEBI:16144"/>
        <dbReference type="ChEBI" id="CHEBI:43474"/>
        <dbReference type="ChEBI" id="CHEBI:78551"/>
        <dbReference type="ChEBI" id="CHEBI:78573"/>
        <dbReference type="EC" id="2.9.1.2"/>
    </reaction>
</comment>
<evidence type="ECO:0000313" key="21">
    <source>
        <dbReference type="Proteomes" id="UP000623215"/>
    </source>
</evidence>
<evidence type="ECO:0000256" key="19">
    <source>
        <dbReference type="PIRSR" id="PIRSR017689-50"/>
    </source>
</evidence>
<dbReference type="NCBIfam" id="TIGR03531">
    <property type="entry name" value="selenium_SpcS"/>
    <property type="match status" value="1"/>
</dbReference>
<feature type="binding site" evidence="18">
    <location>
        <position position="307"/>
    </location>
    <ligand>
        <name>substrate</name>
    </ligand>
</feature>
<dbReference type="PANTHER" id="PTHR12944">
    <property type="entry name" value="SOLUBLE LIVER ANTIGEN/LIVER PANCREAS ANTIGEN"/>
    <property type="match status" value="1"/>
</dbReference>
<dbReference type="GO" id="GO:0098621">
    <property type="term" value="F:O-phosphoseryl-tRNA(Sec) selenium transferase activity"/>
    <property type="evidence" value="ECO:0007669"/>
    <property type="project" value="UniProtKB-EC"/>
</dbReference>
<dbReference type="InterPro" id="IPR015421">
    <property type="entry name" value="PyrdxlP-dep_Trfase_major"/>
</dbReference>
<dbReference type="EC" id="2.9.1.2" evidence="5 17"/>
<gene>
    <name evidence="20" type="primary">spcS</name>
    <name evidence="20" type="ORF">EYH55_01705</name>
</gene>
<comment type="function">
    <text evidence="2 17">Converts O-phosphoseryl-tRNA(Sec) to selenocysteinyl-tRNA(Sec) required for selenoprotein biosynthesis.</text>
</comment>
<comment type="similarity">
    <text evidence="4 17">Belongs to the SepSecS family.</text>
</comment>
<evidence type="ECO:0000256" key="11">
    <source>
        <dbReference type="ARBA" id="ARBA00022917"/>
    </source>
</evidence>
<evidence type="ECO:0000256" key="12">
    <source>
        <dbReference type="ARBA" id="ARBA00023266"/>
    </source>
</evidence>
<dbReference type="Proteomes" id="UP000623215">
    <property type="component" value="Unassembled WGS sequence"/>
</dbReference>
<evidence type="ECO:0000256" key="1">
    <source>
        <dbReference type="ARBA" id="ARBA00001933"/>
    </source>
</evidence>
<reference evidence="20" key="1">
    <citation type="journal article" date="2020" name="ISME J.">
        <title>Gammaproteobacteria mediating utilization of methyl-, sulfur- and petroleum organic compounds in deep ocean hydrothermal plumes.</title>
        <authorList>
            <person name="Zhou Z."/>
            <person name="Liu Y."/>
            <person name="Pan J."/>
            <person name="Cron B.R."/>
            <person name="Toner B.M."/>
            <person name="Anantharaman K."/>
            <person name="Breier J.A."/>
            <person name="Dick G.J."/>
            <person name="Li M."/>
        </authorList>
    </citation>
    <scope>NUCLEOTIDE SEQUENCE</scope>
    <source>
        <strain evidence="20">SZUA-1534</strain>
    </source>
</reference>
<evidence type="ECO:0000256" key="14">
    <source>
        <dbReference type="ARBA" id="ARBA00032048"/>
    </source>
</evidence>
<name>A0A833ED18_9EURY</name>
<accession>A0A833ED18</accession>
<keyword evidence="7 17" id="KW-0820">tRNA-binding</keyword>
<feature type="binding site" evidence="18">
    <location>
        <position position="72"/>
    </location>
    <ligand>
        <name>pyridoxal 5'-phosphate</name>
        <dbReference type="ChEBI" id="CHEBI:597326"/>
    </ligand>
</feature>
<proteinExistence type="inferred from homology"/>
<feature type="binding site" evidence="18">
    <location>
        <position position="95"/>
    </location>
    <ligand>
        <name>substrate</name>
    </ligand>
</feature>
<dbReference type="PIRSF" id="PIRSF017689">
    <property type="entry name" value="SepSecS"/>
    <property type="match status" value="1"/>
</dbReference>
<feature type="binding site" evidence="18">
    <location>
        <position position="266"/>
    </location>
    <ligand>
        <name>tRNA</name>
        <dbReference type="ChEBI" id="CHEBI:17843"/>
    </ligand>
</feature>
<feature type="modified residue" description="N6-(pyridoxal phosphate)lysine" evidence="19">
    <location>
        <position position="278"/>
    </location>
</feature>
<dbReference type="AlphaFoldDB" id="A0A833ED18"/>
<keyword evidence="10 17" id="KW-0663">Pyridoxal phosphate</keyword>
<dbReference type="EMBL" id="DQVW01000025">
    <property type="protein sequence ID" value="HIQ32182.1"/>
    <property type="molecule type" value="Genomic_DNA"/>
</dbReference>
<comment type="caution">
    <text evidence="20">The sequence shown here is derived from an EMBL/GenBank/DDBJ whole genome shotgun (WGS) entry which is preliminary data.</text>
</comment>
<keyword evidence="12 17" id="KW-0711">Selenium</keyword>
<evidence type="ECO:0000256" key="18">
    <source>
        <dbReference type="PIRSR" id="PIRSR017689-1"/>
    </source>
</evidence>
<keyword evidence="9 17" id="KW-0694">RNA-binding</keyword>
<keyword evidence="11 17" id="KW-0648">Protein biosynthesis</keyword>
<protein>
    <recommendedName>
        <fullName evidence="6 17">O-phosphoseryl-tRNA(Sec) selenium transferase</fullName>
        <ecNumber evidence="5 17">2.9.1.2</ecNumber>
    </recommendedName>
    <alternativeName>
        <fullName evidence="13 17">Selenocysteine synthase</fullName>
    </alternativeName>
    <alternativeName>
        <fullName evidence="14 17">Selenocysteinyl-tRNA(Sec) synthase</fullName>
    </alternativeName>
    <alternativeName>
        <fullName evidence="15 17">Sep-tRNA:Sec-tRNA synthase</fullName>
    </alternativeName>
</protein>
<evidence type="ECO:0000256" key="16">
    <source>
        <dbReference type="ARBA" id="ARBA00048808"/>
    </source>
</evidence>
<dbReference type="Pfam" id="PF05889">
    <property type="entry name" value="SepSecS"/>
    <property type="match status" value="1"/>
</dbReference>